<dbReference type="PROSITE" id="PS01124">
    <property type="entry name" value="HTH_ARAC_FAMILY_2"/>
    <property type="match status" value="1"/>
</dbReference>
<gene>
    <name evidence="12" type="ORF">ACFSJT_03445</name>
</gene>
<dbReference type="InterPro" id="IPR004358">
    <property type="entry name" value="Sig_transdc_His_kin-like_C"/>
</dbReference>
<dbReference type="Pfam" id="PF07494">
    <property type="entry name" value="Reg_prop"/>
    <property type="match status" value="2"/>
</dbReference>
<feature type="modified residue" description="4-aspartylphosphate" evidence="6">
    <location>
        <position position="1137"/>
    </location>
</feature>
<comment type="caution">
    <text evidence="12">The sequence shown here is derived from an EMBL/GenBank/DDBJ whole genome shotgun (WGS) entry which is preliminary data.</text>
</comment>
<dbReference type="Pfam" id="PF00512">
    <property type="entry name" value="HisKA"/>
    <property type="match status" value="1"/>
</dbReference>
<evidence type="ECO:0000256" key="4">
    <source>
        <dbReference type="ARBA" id="ARBA00023015"/>
    </source>
</evidence>
<feature type="domain" description="Histidine kinase" evidence="10">
    <location>
        <begin position="830"/>
        <end position="1047"/>
    </location>
</feature>
<dbReference type="Gene3D" id="2.130.10.10">
    <property type="entry name" value="YVTN repeat-like/Quinoprotein amine dehydrogenase"/>
    <property type="match status" value="3"/>
</dbReference>
<dbReference type="Gene3D" id="3.40.50.2300">
    <property type="match status" value="1"/>
</dbReference>
<keyword evidence="3 6" id="KW-0597">Phosphoprotein</keyword>
<dbReference type="SMART" id="SM00342">
    <property type="entry name" value="HTH_ARAC"/>
    <property type="match status" value="1"/>
</dbReference>
<dbReference type="SUPFAM" id="SSF55874">
    <property type="entry name" value="ATPase domain of HSP90 chaperone/DNA topoisomerase II/histidine kinase"/>
    <property type="match status" value="1"/>
</dbReference>
<keyword evidence="7" id="KW-0472">Membrane</keyword>
<evidence type="ECO:0000256" key="7">
    <source>
        <dbReference type="SAM" id="Phobius"/>
    </source>
</evidence>
<dbReference type="InterPro" id="IPR011110">
    <property type="entry name" value="Reg_prop"/>
</dbReference>
<dbReference type="SMART" id="SM00387">
    <property type="entry name" value="HATPase_c"/>
    <property type="match status" value="1"/>
</dbReference>
<sequence>MTKSKAYIVIVLLIASQSMWAQREHTNHVITHFGSRQGLSHGHVNAIVSDQQNIKWIGTENGITKYNGSEFDYIRLNKKYAELKNENIGVLFTDSKNNLWIGTKGGGVSMFNIEKNAIKNYNYLIDPYNKSDQRILSIAQDAQGNIWIGTWGNGIFVINPENETLLNHFNTTCLVYTILKDIYGNMWWGNYNILTRYNPVSKELKEFPLDTEITDLINDPFRNKIWIGTALNPSTNIYNFDYTTQKINPLKTGVQTSFARYLAMDQENKLWIGTWSNGLYVSDADLKTFTEVNIQKTNTRKDNINFETVLDIHIDKNNIIWLSMAYGGGVIQIIPNKKFMNAYHQLENSMLQRDFNVQSIYKDANKLWVGTFENGLFMGDSFSSLKNVELQHHKSASYTYKNKLFVGFLEGFRIYNTENQEEIFRYPTIERVNSFLIDKKERLWIGTEHDGIAMVPLKDISDSKSYRYFHDGGSGNFRLNNTDRITDIKLDKLGNVWVGTHNGFHLFDENSQSFIHNTLLMDEDLPSTIVNNIHFTDNISWVGTANGLLKLTFENNKLILKKRYTTADGLNNDFISSITNDKNNNLWLSTTTEIVKFEVEKNTFINYGEVDGIETSSFNQKSVFNDGDYIYFGGIDNVTYFDPENITTISIKPEVVISKTVIDNQHITPGQMLNGRIILDKNINSTREIVLTHREKAILINFGLNDYLGELNAKYKYKLEGFQDTWIDLKNRNQISFTGLPSGTYNLHIIGSRDNQEWSEPRTLSLVIRPSPFLSIWAYVFYIILCFGFLWLLYFIKTRQDKLKNTLEIARIDKEKETELTEAKLNFFTNISHEFRTPLTLIVSPLIEILEDKSLSPVAIEKLTVVQKNANRLLNLVNQLLDFRKADHNLLTLTVETDNFVSFAKEVFIYFKELADSRNISYTFQSSYDEIFFPFDRNNMEIVLCNLLFNAFKNTADGDCISLEIKKDKNHCVIIIKDTGKGIEKKDLEKIFDRFYQIKTSESAKIIGSGIGLAFSKKIIELHQGSITVNSKINIGSEFIITMSLFPVYPNQQKTHTDFVSKAETLSEFNEITDPLAEEGIEENSNRDSILIIDDNSDIRKYLHTLLSDKYSIDEAKNGEIGYKKALQKHPDLIICDVMMPVKDGLSVCNDLKKRMETSHIPIILLTARSSVFFELEGLETGADDYITKPFNPVIVKTKIASILSNRKKLRAYLQNKVRFEPKDDKILQFNEEEEFVRQAIALVEANLQNNEFGIDEMVDQLHMSQSSLYRKMKSLTGLSLTGFIRSVRLKAASQMILSSNAKLSHIAYEVGFNDYNYFKNSFKEHFKCLPSEYRSQKKNKKLL</sequence>
<dbReference type="InterPro" id="IPR036097">
    <property type="entry name" value="HisK_dim/P_sf"/>
</dbReference>
<dbReference type="SUPFAM" id="SSF46689">
    <property type="entry name" value="Homeodomain-like"/>
    <property type="match status" value="1"/>
</dbReference>
<reference evidence="13" key="1">
    <citation type="journal article" date="2019" name="Int. J. Syst. Evol. Microbiol.">
        <title>The Global Catalogue of Microorganisms (GCM) 10K type strain sequencing project: providing services to taxonomists for standard genome sequencing and annotation.</title>
        <authorList>
            <consortium name="The Broad Institute Genomics Platform"/>
            <consortium name="The Broad Institute Genome Sequencing Center for Infectious Disease"/>
            <person name="Wu L."/>
            <person name="Ma J."/>
        </authorList>
    </citation>
    <scope>NUCLEOTIDE SEQUENCE [LARGE SCALE GENOMIC DNA]</scope>
    <source>
        <strain evidence="13">DT92</strain>
    </source>
</reference>
<dbReference type="InterPro" id="IPR005467">
    <property type="entry name" value="His_kinase_dom"/>
</dbReference>
<dbReference type="InterPro" id="IPR013783">
    <property type="entry name" value="Ig-like_fold"/>
</dbReference>
<dbReference type="InterPro" id="IPR018060">
    <property type="entry name" value="HTH_AraC"/>
</dbReference>
<dbReference type="Pfam" id="PF02518">
    <property type="entry name" value="HATPase_c"/>
    <property type="match status" value="1"/>
</dbReference>
<evidence type="ECO:0000256" key="8">
    <source>
        <dbReference type="SAM" id="SignalP"/>
    </source>
</evidence>
<evidence type="ECO:0000259" key="9">
    <source>
        <dbReference type="PROSITE" id="PS01124"/>
    </source>
</evidence>
<dbReference type="EMBL" id="JBHUHY010000002">
    <property type="protein sequence ID" value="MFD2185832.1"/>
    <property type="molecule type" value="Genomic_DNA"/>
</dbReference>
<protein>
    <recommendedName>
        <fullName evidence="2">histidine kinase</fullName>
        <ecNumber evidence="2">2.7.13.3</ecNumber>
    </recommendedName>
</protein>
<dbReference type="PROSITE" id="PS50109">
    <property type="entry name" value="HIS_KIN"/>
    <property type="match status" value="1"/>
</dbReference>
<dbReference type="SMART" id="SM00448">
    <property type="entry name" value="REC"/>
    <property type="match status" value="1"/>
</dbReference>
<keyword evidence="5" id="KW-0804">Transcription</keyword>
<dbReference type="InterPro" id="IPR003661">
    <property type="entry name" value="HisK_dim/P_dom"/>
</dbReference>
<evidence type="ECO:0000313" key="13">
    <source>
        <dbReference type="Proteomes" id="UP001597344"/>
    </source>
</evidence>
<dbReference type="InterPro" id="IPR015943">
    <property type="entry name" value="WD40/YVTN_repeat-like_dom_sf"/>
</dbReference>
<evidence type="ECO:0000259" key="11">
    <source>
        <dbReference type="PROSITE" id="PS50110"/>
    </source>
</evidence>
<dbReference type="PANTHER" id="PTHR43547:SF2">
    <property type="entry name" value="HYBRID SIGNAL TRANSDUCTION HISTIDINE KINASE C"/>
    <property type="match status" value="1"/>
</dbReference>
<dbReference type="RefSeq" id="WP_378318800.1">
    <property type="nucleotide sequence ID" value="NZ_JBHUHY010000002.1"/>
</dbReference>
<evidence type="ECO:0000256" key="3">
    <source>
        <dbReference type="ARBA" id="ARBA00022553"/>
    </source>
</evidence>
<dbReference type="SUPFAM" id="SSF47384">
    <property type="entry name" value="Homodimeric domain of signal transducing histidine kinase"/>
    <property type="match status" value="1"/>
</dbReference>
<dbReference type="Pfam" id="PF07495">
    <property type="entry name" value="Y_Y_Y"/>
    <property type="match status" value="1"/>
</dbReference>
<comment type="catalytic activity">
    <reaction evidence="1">
        <text>ATP + protein L-histidine = ADP + protein N-phospho-L-histidine.</text>
        <dbReference type="EC" id="2.7.13.3"/>
    </reaction>
</comment>
<keyword evidence="8" id="KW-0732">Signal</keyword>
<keyword evidence="7" id="KW-1133">Transmembrane helix</keyword>
<dbReference type="PRINTS" id="PR00344">
    <property type="entry name" value="BCTRLSENSOR"/>
</dbReference>
<feature type="domain" description="Response regulatory" evidence="11">
    <location>
        <begin position="1089"/>
        <end position="1204"/>
    </location>
</feature>
<evidence type="ECO:0000256" key="1">
    <source>
        <dbReference type="ARBA" id="ARBA00000085"/>
    </source>
</evidence>
<dbReference type="Gene3D" id="3.30.565.10">
    <property type="entry name" value="Histidine kinase-like ATPase, C-terminal domain"/>
    <property type="match status" value="1"/>
</dbReference>
<dbReference type="SUPFAM" id="SSF52172">
    <property type="entry name" value="CheY-like"/>
    <property type="match status" value="1"/>
</dbReference>
<dbReference type="InterPro" id="IPR011123">
    <property type="entry name" value="Y_Y_Y"/>
</dbReference>
<organism evidence="12 13">
    <name type="scientific">Aquimarina celericrescens</name>
    <dbReference type="NCBI Taxonomy" id="1964542"/>
    <lineage>
        <taxon>Bacteria</taxon>
        <taxon>Pseudomonadati</taxon>
        <taxon>Bacteroidota</taxon>
        <taxon>Flavobacteriia</taxon>
        <taxon>Flavobacteriales</taxon>
        <taxon>Flavobacteriaceae</taxon>
        <taxon>Aquimarina</taxon>
    </lineage>
</organism>
<evidence type="ECO:0000313" key="12">
    <source>
        <dbReference type="EMBL" id="MFD2185832.1"/>
    </source>
</evidence>
<dbReference type="EC" id="2.7.13.3" evidence="2"/>
<accession>A0ABW5ATP3</accession>
<dbReference type="SUPFAM" id="SSF63829">
    <property type="entry name" value="Calcium-dependent phosphotriesterase"/>
    <property type="match status" value="2"/>
</dbReference>
<dbReference type="InterPro" id="IPR011006">
    <property type="entry name" value="CheY-like_superfamily"/>
</dbReference>
<evidence type="ECO:0000256" key="6">
    <source>
        <dbReference type="PROSITE-ProRule" id="PRU00169"/>
    </source>
</evidence>
<dbReference type="InterPro" id="IPR036890">
    <property type="entry name" value="HATPase_C_sf"/>
</dbReference>
<dbReference type="PROSITE" id="PS50110">
    <property type="entry name" value="RESPONSE_REGULATORY"/>
    <property type="match status" value="1"/>
</dbReference>
<dbReference type="InterPro" id="IPR001789">
    <property type="entry name" value="Sig_transdc_resp-reg_receiver"/>
</dbReference>
<feature type="domain" description="HTH araC/xylS-type" evidence="9">
    <location>
        <begin position="1238"/>
        <end position="1337"/>
    </location>
</feature>
<evidence type="ECO:0000256" key="5">
    <source>
        <dbReference type="ARBA" id="ARBA00023163"/>
    </source>
</evidence>
<dbReference type="Pfam" id="PF12833">
    <property type="entry name" value="HTH_18"/>
    <property type="match status" value="1"/>
</dbReference>
<dbReference type="SMART" id="SM00388">
    <property type="entry name" value="HisKA"/>
    <property type="match status" value="1"/>
</dbReference>
<dbReference type="CDD" id="cd17574">
    <property type="entry name" value="REC_OmpR"/>
    <property type="match status" value="1"/>
</dbReference>
<keyword evidence="7" id="KW-0812">Transmembrane</keyword>
<dbReference type="Proteomes" id="UP001597344">
    <property type="component" value="Unassembled WGS sequence"/>
</dbReference>
<dbReference type="CDD" id="cd00082">
    <property type="entry name" value="HisKA"/>
    <property type="match status" value="1"/>
</dbReference>
<dbReference type="Gene3D" id="2.60.40.10">
    <property type="entry name" value="Immunoglobulins"/>
    <property type="match status" value="1"/>
</dbReference>
<keyword evidence="13" id="KW-1185">Reference proteome</keyword>
<dbReference type="InterPro" id="IPR003594">
    <property type="entry name" value="HATPase_dom"/>
</dbReference>
<evidence type="ECO:0000259" key="10">
    <source>
        <dbReference type="PROSITE" id="PS50109"/>
    </source>
</evidence>
<evidence type="ECO:0000256" key="2">
    <source>
        <dbReference type="ARBA" id="ARBA00012438"/>
    </source>
</evidence>
<feature type="transmembrane region" description="Helical" evidence="7">
    <location>
        <begin position="776"/>
        <end position="796"/>
    </location>
</feature>
<feature type="chain" id="PRO_5046165686" description="histidine kinase" evidence="8">
    <location>
        <begin position="22"/>
        <end position="1344"/>
    </location>
</feature>
<feature type="signal peptide" evidence="8">
    <location>
        <begin position="1"/>
        <end position="21"/>
    </location>
</feature>
<dbReference type="Gene3D" id="1.10.10.60">
    <property type="entry name" value="Homeodomain-like"/>
    <property type="match status" value="1"/>
</dbReference>
<proteinExistence type="predicted"/>
<dbReference type="Pfam" id="PF00072">
    <property type="entry name" value="Response_reg"/>
    <property type="match status" value="1"/>
</dbReference>
<dbReference type="PANTHER" id="PTHR43547">
    <property type="entry name" value="TWO-COMPONENT HISTIDINE KINASE"/>
    <property type="match status" value="1"/>
</dbReference>
<dbReference type="InterPro" id="IPR009057">
    <property type="entry name" value="Homeodomain-like_sf"/>
</dbReference>
<keyword evidence="4" id="KW-0805">Transcription regulation</keyword>
<dbReference type="Gene3D" id="1.10.287.130">
    <property type="match status" value="1"/>
</dbReference>
<name>A0ABW5ATP3_9FLAO</name>